<dbReference type="InterPro" id="IPR037099">
    <property type="entry name" value="Fum_R/Succ_DH_flav-like_C_sf"/>
</dbReference>
<dbReference type="InterPro" id="IPR013785">
    <property type="entry name" value="Aldolase_TIM"/>
</dbReference>
<dbReference type="AlphaFoldDB" id="N0E1U0"/>
<dbReference type="eggNOG" id="COG0029">
    <property type="taxonomic scope" value="Bacteria"/>
</dbReference>
<feature type="domain" description="FAD-dependent oxidoreductase 2 FAD-binding" evidence="20">
    <location>
        <begin position="25"/>
        <end position="408"/>
    </location>
</feature>
<dbReference type="EMBL" id="CAIZ01000026">
    <property type="protein sequence ID" value="CCH68879.1"/>
    <property type="molecule type" value="Genomic_DNA"/>
</dbReference>
<evidence type="ECO:0000256" key="15">
    <source>
        <dbReference type="ARBA" id="ARBA00047445"/>
    </source>
</evidence>
<comment type="cofactor">
    <cofactor evidence="1 18">
        <name>FAD</name>
        <dbReference type="ChEBI" id="CHEBI:57692"/>
    </cofactor>
</comment>
<evidence type="ECO:0000256" key="18">
    <source>
        <dbReference type="RuleBase" id="RU362049"/>
    </source>
</evidence>
<comment type="pathway">
    <text evidence="4 18">Cofactor biosynthesis; NAD(+) biosynthesis; iminoaspartate from L-aspartate (oxidase route): step 1/1.</text>
</comment>
<reference evidence="24 25" key="1">
    <citation type="journal article" date="2013" name="ISME J.">
        <title>A metabolic model for members of the genus Tetrasphaera involved in enhanced biological phosphorus removal.</title>
        <authorList>
            <person name="Kristiansen R."/>
            <person name="Nguyen H.T.T."/>
            <person name="Saunders A.M."/>
            <person name="Nielsen J.L."/>
            <person name="Wimmer R."/>
            <person name="Le V.Q."/>
            <person name="McIlroy S.J."/>
            <person name="Petrovski S."/>
            <person name="Seviour R.J."/>
            <person name="Calteau A."/>
            <person name="Nielsen K.L."/>
            <person name="Nielsen P.H."/>
        </authorList>
    </citation>
    <scope>NUCLEOTIDE SEQUENCE [LARGE SCALE GENOMIC DNA]</scope>
    <source>
        <strain evidence="24 25">Lp2</strain>
    </source>
</reference>
<dbReference type="Pfam" id="PF00890">
    <property type="entry name" value="FAD_binding_2"/>
    <property type="match status" value="1"/>
</dbReference>
<evidence type="ECO:0000256" key="11">
    <source>
        <dbReference type="ARBA" id="ARBA00022679"/>
    </source>
</evidence>
<comment type="function">
    <text evidence="14">Catalyzes the oxidation of L-aspartate to iminoaspartate, the first step in the de novo biosynthesis of NAD(+).</text>
</comment>
<evidence type="ECO:0000259" key="23">
    <source>
        <dbReference type="Pfam" id="PF02910"/>
    </source>
</evidence>
<evidence type="ECO:0000256" key="1">
    <source>
        <dbReference type="ARBA" id="ARBA00001974"/>
    </source>
</evidence>
<keyword evidence="25" id="KW-1185">Reference proteome</keyword>
<dbReference type="Proteomes" id="UP000013167">
    <property type="component" value="Unassembled WGS sequence"/>
</dbReference>
<dbReference type="PANTHER" id="PTHR42716:SF2">
    <property type="entry name" value="L-ASPARTATE OXIDASE, CHLOROPLASTIC"/>
    <property type="match status" value="1"/>
</dbReference>
<dbReference type="FunFam" id="3.90.700.10:FF:000002">
    <property type="entry name" value="L-aspartate oxidase"/>
    <property type="match status" value="1"/>
</dbReference>
<evidence type="ECO:0000259" key="21">
    <source>
        <dbReference type="Pfam" id="PF01729"/>
    </source>
</evidence>
<dbReference type="InterPro" id="IPR027477">
    <property type="entry name" value="Succ_DH/fumarate_Rdtase_cat_sf"/>
</dbReference>
<dbReference type="InterPro" id="IPR036188">
    <property type="entry name" value="FAD/NAD-bd_sf"/>
</dbReference>
<dbReference type="eggNOG" id="COG0157">
    <property type="taxonomic scope" value="Bacteria"/>
</dbReference>
<dbReference type="Pfam" id="PF02910">
    <property type="entry name" value="Succ_DH_flav_C"/>
    <property type="match status" value="1"/>
</dbReference>
<dbReference type="InterPro" id="IPR003953">
    <property type="entry name" value="FAD-dep_OxRdtase_2_FAD-bd"/>
</dbReference>
<feature type="domain" description="Quinolinate phosphoribosyl transferase N-terminal" evidence="22">
    <location>
        <begin position="613"/>
        <end position="703"/>
    </location>
</feature>
<evidence type="ECO:0000313" key="24">
    <source>
        <dbReference type="EMBL" id="CCH68879.1"/>
    </source>
</evidence>
<comment type="similarity">
    <text evidence="5 18">Belongs to the FAD-dependent oxidoreductase 2 family. NadB subfamily.</text>
</comment>
<evidence type="ECO:0000259" key="20">
    <source>
        <dbReference type="Pfam" id="PF00890"/>
    </source>
</evidence>
<gene>
    <name evidence="24" type="ORF">BN10_1210020</name>
</gene>
<evidence type="ECO:0000256" key="19">
    <source>
        <dbReference type="SAM" id="MobiDB-lite"/>
    </source>
</evidence>
<comment type="caution">
    <text evidence="24">The sequence shown here is derived from an EMBL/GenBank/DDBJ whole genome shotgun (WGS) entry which is preliminary data.</text>
</comment>
<dbReference type="GO" id="GO:0005737">
    <property type="term" value="C:cytoplasm"/>
    <property type="evidence" value="ECO:0007669"/>
    <property type="project" value="UniProtKB-SubCell"/>
</dbReference>
<feature type="compositionally biased region" description="Polar residues" evidence="19">
    <location>
        <begin position="553"/>
        <end position="567"/>
    </location>
</feature>
<keyword evidence="8 18" id="KW-0285">Flavoprotein</keyword>
<dbReference type="SUPFAM" id="SSF51905">
    <property type="entry name" value="FAD/NAD(P)-binding domain"/>
    <property type="match status" value="1"/>
</dbReference>
<dbReference type="FunFam" id="3.20.20.70:FF:000030">
    <property type="entry name" value="Nicotinate-nucleotide pyrophosphorylase, carboxylating"/>
    <property type="match status" value="1"/>
</dbReference>
<dbReference type="PANTHER" id="PTHR42716">
    <property type="entry name" value="L-ASPARTATE OXIDASE"/>
    <property type="match status" value="1"/>
</dbReference>
<dbReference type="Gene3D" id="3.90.1170.20">
    <property type="entry name" value="Quinolinate phosphoribosyl transferase, N-terminal domain"/>
    <property type="match status" value="1"/>
</dbReference>
<keyword evidence="11" id="KW-0808">Transferase</keyword>
<evidence type="ECO:0000256" key="14">
    <source>
        <dbReference type="ARBA" id="ARBA00029426"/>
    </source>
</evidence>
<dbReference type="HOGENOM" id="CLU_016007_0_0_11"/>
<evidence type="ECO:0000256" key="9">
    <source>
        <dbReference type="ARBA" id="ARBA00022642"/>
    </source>
</evidence>
<comment type="pathway">
    <text evidence="3">Cofactor biosynthesis; NAD(+) biosynthesis; nicotinate D-ribonucleotide from quinolinate: step 1/1.</text>
</comment>
<evidence type="ECO:0000256" key="17">
    <source>
        <dbReference type="NCBIfam" id="TIGR00551"/>
    </source>
</evidence>
<dbReference type="GO" id="GO:0008734">
    <property type="term" value="F:L-aspartate oxidase activity"/>
    <property type="evidence" value="ECO:0007669"/>
    <property type="project" value="UniProtKB-UniRule"/>
</dbReference>
<evidence type="ECO:0000313" key="25">
    <source>
        <dbReference type="Proteomes" id="UP000013167"/>
    </source>
</evidence>
<comment type="catalytic activity">
    <reaction evidence="16">
        <text>L-aspartate + O2 = iminosuccinate + H2O2</text>
        <dbReference type="Rhea" id="RHEA:25876"/>
        <dbReference type="ChEBI" id="CHEBI:15379"/>
        <dbReference type="ChEBI" id="CHEBI:16240"/>
        <dbReference type="ChEBI" id="CHEBI:29991"/>
        <dbReference type="ChEBI" id="CHEBI:77875"/>
        <dbReference type="EC" id="1.4.3.16"/>
    </reaction>
    <physiologicalReaction direction="left-to-right" evidence="16">
        <dbReference type="Rhea" id="RHEA:25877"/>
    </physiologicalReaction>
</comment>
<evidence type="ECO:0000256" key="16">
    <source>
        <dbReference type="ARBA" id="ARBA00048305"/>
    </source>
</evidence>
<dbReference type="SUPFAM" id="SSF51690">
    <property type="entry name" value="Nicotinate/Quinolinate PRTase C-terminal domain-like"/>
    <property type="match status" value="1"/>
</dbReference>
<feature type="domain" description="Fumarate reductase/succinate dehydrogenase flavoprotein-like C-terminal" evidence="23">
    <location>
        <begin position="454"/>
        <end position="546"/>
    </location>
</feature>
<accession>N0E1U0</accession>
<dbReference type="Gene3D" id="3.20.20.70">
    <property type="entry name" value="Aldolase class I"/>
    <property type="match status" value="1"/>
</dbReference>
<organism evidence="24 25">
    <name type="scientific">Phycicoccus elongatus Lp2</name>
    <dbReference type="NCBI Taxonomy" id="1193181"/>
    <lineage>
        <taxon>Bacteria</taxon>
        <taxon>Bacillati</taxon>
        <taxon>Actinomycetota</taxon>
        <taxon>Actinomycetes</taxon>
        <taxon>Micrococcales</taxon>
        <taxon>Intrasporangiaceae</taxon>
        <taxon>Phycicoccus</taxon>
    </lineage>
</organism>
<evidence type="ECO:0000256" key="7">
    <source>
        <dbReference type="ARBA" id="ARBA00021901"/>
    </source>
</evidence>
<comment type="similarity">
    <text evidence="6">Belongs to the NadC/ModD family.</text>
</comment>
<dbReference type="InterPro" id="IPR037128">
    <property type="entry name" value="Quinolinate_PRibosylTase_N_sf"/>
</dbReference>
<dbReference type="GO" id="GO:0034628">
    <property type="term" value="P:'de novo' NAD+ biosynthetic process from L-aspartate"/>
    <property type="evidence" value="ECO:0007669"/>
    <property type="project" value="TreeGrafter"/>
</dbReference>
<evidence type="ECO:0000256" key="3">
    <source>
        <dbReference type="ARBA" id="ARBA00004893"/>
    </source>
</evidence>
<evidence type="ECO:0000256" key="2">
    <source>
        <dbReference type="ARBA" id="ARBA00003237"/>
    </source>
</evidence>
<keyword evidence="12 18" id="KW-0274">FAD</keyword>
<protein>
    <recommendedName>
        <fullName evidence="7 17">L-aspartate oxidase</fullName>
        <ecNumber evidence="17 18">1.4.3.16</ecNumber>
    </recommendedName>
</protein>
<dbReference type="CDD" id="cd01572">
    <property type="entry name" value="QPRTase"/>
    <property type="match status" value="1"/>
</dbReference>
<dbReference type="Pfam" id="PF01729">
    <property type="entry name" value="QRPTase_C"/>
    <property type="match status" value="1"/>
</dbReference>
<evidence type="ECO:0000256" key="12">
    <source>
        <dbReference type="ARBA" id="ARBA00022827"/>
    </source>
</evidence>
<dbReference type="InterPro" id="IPR015939">
    <property type="entry name" value="Fum_Rdtase/Succ_DH_flav-like_C"/>
</dbReference>
<dbReference type="InterPro" id="IPR002638">
    <property type="entry name" value="Quinolinate_PRibosylTrfase_C"/>
</dbReference>
<proteinExistence type="inferred from homology"/>
<feature type="domain" description="Quinolinate phosphoribosyl transferase C-terminal" evidence="21">
    <location>
        <begin position="705"/>
        <end position="872"/>
    </location>
</feature>
<evidence type="ECO:0000259" key="22">
    <source>
        <dbReference type="Pfam" id="PF02749"/>
    </source>
</evidence>
<dbReference type="InterPro" id="IPR022412">
    <property type="entry name" value="Quinolinate_PRibosylTrfase_N"/>
</dbReference>
<keyword evidence="13 18" id="KW-0560">Oxidoreductase</keyword>
<dbReference type="InterPro" id="IPR005288">
    <property type="entry name" value="NadB"/>
</dbReference>
<dbReference type="InterPro" id="IPR004393">
    <property type="entry name" value="NadC"/>
</dbReference>
<dbReference type="SUPFAM" id="SSF46977">
    <property type="entry name" value="Succinate dehydrogenase/fumarate reductase flavoprotein C-terminal domain"/>
    <property type="match status" value="1"/>
</dbReference>
<dbReference type="NCBIfam" id="TIGR00551">
    <property type="entry name" value="nadB"/>
    <property type="match status" value="1"/>
</dbReference>
<comment type="function">
    <text evidence="2">Involved in the catabolism of quinolinic acid (QA).</text>
</comment>
<evidence type="ECO:0000256" key="6">
    <source>
        <dbReference type="ARBA" id="ARBA00009400"/>
    </source>
</evidence>
<keyword evidence="9 18" id="KW-0662">Pyridine nucleotide biosynthesis</keyword>
<dbReference type="EC" id="1.4.3.16" evidence="17 18"/>
<evidence type="ECO:0000256" key="13">
    <source>
        <dbReference type="ARBA" id="ARBA00023002"/>
    </source>
</evidence>
<evidence type="ECO:0000256" key="5">
    <source>
        <dbReference type="ARBA" id="ARBA00008562"/>
    </source>
</evidence>
<dbReference type="SUPFAM" id="SSF56425">
    <property type="entry name" value="Succinate dehydrogenase/fumarate reductase flavoprotein, catalytic domain"/>
    <property type="match status" value="1"/>
</dbReference>
<comment type="subcellular location">
    <subcellularLocation>
        <location evidence="18">Cytoplasm</location>
    </subcellularLocation>
</comment>
<dbReference type="GO" id="GO:0033765">
    <property type="term" value="F:steroid dehydrogenase activity, acting on the CH-CH group of donors"/>
    <property type="evidence" value="ECO:0007669"/>
    <property type="project" value="UniProtKB-ARBA"/>
</dbReference>
<dbReference type="PRINTS" id="PR00368">
    <property type="entry name" value="FADPNR"/>
</dbReference>
<dbReference type="SUPFAM" id="SSF54675">
    <property type="entry name" value="Nicotinate/Quinolinate PRTase N-terminal domain-like"/>
    <property type="match status" value="1"/>
</dbReference>
<comment type="catalytic activity">
    <reaction evidence="15">
        <text>nicotinate beta-D-ribonucleotide + CO2 + diphosphate = quinolinate + 5-phospho-alpha-D-ribose 1-diphosphate + 2 H(+)</text>
        <dbReference type="Rhea" id="RHEA:12733"/>
        <dbReference type="ChEBI" id="CHEBI:15378"/>
        <dbReference type="ChEBI" id="CHEBI:16526"/>
        <dbReference type="ChEBI" id="CHEBI:29959"/>
        <dbReference type="ChEBI" id="CHEBI:33019"/>
        <dbReference type="ChEBI" id="CHEBI:57502"/>
        <dbReference type="ChEBI" id="CHEBI:58017"/>
        <dbReference type="EC" id="2.4.2.19"/>
    </reaction>
</comment>
<dbReference type="OrthoDB" id="9805351at2"/>
<dbReference type="STRING" id="1193181.BN10_1210020"/>
<name>N0E1U0_9MICO</name>
<dbReference type="InterPro" id="IPR036068">
    <property type="entry name" value="Nicotinate_pribotase-like_C"/>
</dbReference>
<dbReference type="Gene3D" id="1.20.58.100">
    <property type="entry name" value="Fumarate reductase/succinate dehydrogenase flavoprotein-like, C-terminal domain"/>
    <property type="match status" value="1"/>
</dbReference>
<dbReference type="GO" id="GO:0004514">
    <property type="term" value="F:nicotinate-nucleotide diphosphorylase (carboxylating) activity"/>
    <property type="evidence" value="ECO:0007669"/>
    <property type="project" value="UniProtKB-EC"/>
</dbReference>
<evidence type="ECO:0000256" key="8">
    <source>
        <dbReference type="ARBA" id="ARBA00022630"/>
    </source>
</evidence>
<dbReference type="UniPathway" id="UPA00253">
    <property type="reaction ID" value="UER00326"/>
</dbReference>
<dbReference type="NCBIfam" id="NF005867">
    <property type="entry name" value="PRK07804.1"/>
    <property type="match status" value="1"/>
</dbReference>
<evidence type="ECO:0000256" key="10">
    <source>
        <dbReference type="ARBA" id="ARBA00022676"/>
    </source>
</evidence>
<dbReference type="Gene3D" id="3.90.700.10">
    <property type="entry name" value="Succinate dehydrogenase/fumarate reductase flavoprotein, catalytic domain"/>
    <property type="match status" value="1"/>
</dbReference>
<dbReference type="Pfam" id="PF02749">
    <property type="entry name" value="QRPTase_N"/>
    <property type="match status" value="1"/>
</dbReference>
<dbReference type="Gene3D" id="3.50.50.60">
    <property type="entry name" value="FAD/NAD(P)-binding domain"/>
    <property type="match status" value="1"/>
</dbReference>
<evidence type="ECO:0000256" key="4">
    <source>
        <dbReference type="ARBA" id="ARBA00004950"/>
    </source>
</evidence>
<keyword evidence="10" id="KW-0328">Glycosyltransferase</keyword>
<feature type="region of interest" description="Disordered" evidence="19">
    <location>
        <begin position="553"/>
        <end position="575"/>
    </location>
</feature>
<dbReference type="NCBIfam" id="TIGR00078">
    <property type="entry name" value="nadC"/>
    <property type="match status" value="1"/>
</dbReference>
<sequence length="875" mass="91854">MPSAPVRVPRCLSAPTPGWTTTAADVIVVGSGIAGLTCALQLRQHVGRVLLVTKTVLNEGSTAWAQGGIAAALDPEDSPQEHLEDTLVAGVGLCDVEAVRVLVTEGPQRVRELVALGAEFDRTDDGEIKLTREGGHHRDRIAHAGGDATGKEISRALIEALRRVVDDPGIEVIEHALVVDLLTDEEDRVAGTTLHVIGEGQIDGVGAAYASAVVLATGGLGQIYTSTTNPPVSTGDGMAAALRAGARITDLEFIQFHPTVLWLGEGSTGQQPLISEAVRGEGAFLVDRDGVRFMQGQHELADLAPRDVVARAILARMRETGTDHVFLDARHLGAEFLEERFPSIVASCRSLGFDPATDLLPVAPAQHYASGGIETDLHGRSSLVGLYACGECSCTGVHGANRLASNSLLEGLVFAHRIAADIPARIASGHLPAAREVVGQRGESHELLDSRHRLDLQRAMTAGSGPVRSADSTAEGLERLAELCALPVLESAGPKSWETTNLLHLGRVLSVLAGRREETRGGHVRSDFPERDDVRWLRHQSVTVTPDRFATISESTPAAPHLTNSEHSVGPSGGLSVGGSDFPVGEFDFPVDEAERVIEAALDEDLGADPGRDVTTLATIPAEQLREAVVVARADGVVAGVPAIARVVDAVSERLGTGCVDVVVEIPDGAAVQRGDVIARLSGATQTILIAERTLLNILSRLSGVATHTRRWADELGGSGAMVLDTRKTTPGLRALEKYAVRCGGGTNKRMGLYDVAMIKDNHKLAAGGVAAAYDAVRAAYPGVDVQVEVTTSAEALEAIDVGARFIMCDNMSVELLRATVDAIRATGESVEVEATGGLTLEVAAAYAATGVDYLSVGGLTHSSPILDIALDLEE</sequence>